<evidence type="ECO:0000313" key="5">
    <source>
        <dbReference type="Proteomes" id="UP000036958"/>
    </source>
</evidence>
<dbReference type="Gene3D" id="3.40.50.1110">
    <property type="entry name" value="SGNH hydrolase"/>
    <property type="match status" value="1"/>
</dbReference>
<dbReference type="CDD" id="cd01831">
    <property type="entry name" value="Endoglucanase_E_like"/>
    <property type="match status" value="1"/>
</dbReference>
<dbReference type="Pfam" id="PF13472">
    <property type="entry name" value="Lipase_GDSL_2"/>
    <property type="match status" value="1"/>
</dbReference>
<dbReference type="RefSeq" id="WP_053183961.1">
    <property type="nucleotide sequence ID" value="NZ_LGIA01000159.1"/>
</dbReference>
<evidence type="ECO:0000259" key="3">
    <source>
        <dbReference type="Pfam" id="PF17996"/>
    </source>
</evidence>
<reference evidence="5" key="1">
    <citation type="submission" date="2015-07" db="EMBL/GenBank/DDBJ databases">
        <title>Genome sequencing of Sunxiuqinia dokdonensis strain SK.</title>
        <authorList>
            <person name="Ahn S."/>
            <person name="Kim B.-C."/>
        </authorList>
    </citation>
    <scope>NUCLEOTIDE SEQUENCE [LARGE SCALE GENOMIC DNA]</scope>
    <source>
        <strain evidence="5">SK</strain>
    </source>
</reference>
<dbReference type="PANTHER" id="PTHR37834">
    <property type="entry name" value="GDSL-LIKE LIPASE/ACYLHYDROLASE DOMAIN PROTEIN (AFU_ORTHOLOGUE AFUA_2G00620)"/>
    <property type="match status" value="1"/>
</dbReference>
<protein>
    <recommendedName>
        <fullName evidence="6">Endoglucanase</fullName>
    </recommendedName>
</protein>
<dbReference type="AlphaFoldDB" id="A0A0L8V801"/>
<evidence type="ECO:0008006" key="6">
    <source>
        <dbReference type="Google" id="ProtNLM"/>
    </source>
</evidence>
<feature type="domain" description="Carbohydrate esterase 2 N-terminal" evidence="3">
    <location>
        <begin position="45"/>
        <end position="148"/>
    </location>
</feature>
<dbReference type="Gene3D" id="2.60.120.260">
    <property type="entry name" value="Galactose-binding domain-like"/>
    <property type="match status" value="1"/>
</dbReference>
<dbReference type="InterPro" id="IPR052762">
    <property type="entry name" value="PCW_deacetylase/CE"/>
</dbReference>
<dbReference type="InterPro" id="IPR036514">
    <property type="entry name" value="SGNH_hydro_sf"/>
</dbReference>
<keyword evidence="1" id="KW-0732">Signal</keyword>
<dbReference type="Pfam" id="PF17996">
    <property type="entry name" value="CE2_N"/>
    <property type="match status" value="1"/>
</dbReference>
<feature type="domain" description="SGNH hydrolase-type esterase" evidence="2">
    <location>
        <begin position="158"/>
        <end position="323"/>
    </location>
</feature>
<accession>A0A0L8V801</accession>
<dbReference type="InterPro" id="IPR013830">
    <property type="entry name" value="SGNH_hydro"/>
</dbReference>
<evidence type="ECO:0000259" key="2">
    <source>
        <dbReference type="Pfam" id="PF13472"/>
    </source>
</evidence>
<dbReference type="SUPFAM" id="SSF52266">
    <property type="entry name" value="SGNH hydrolase"/>
    <property type="match status" value="1"/>
</dbReference>
<proteinExistence type="predicted"/>
<dbReference type="GO" id="GO:0052689">
    <property type="term" value="F:carboxylic ester hydrolase activity"/>
    <property type="evidence" value="ECO:0007669"/>
    <property type="project" value="InterPro"/>
</dbReference>
<keyword evidence="5" id="KW-1185">Reference proteome</keyword>
<dbReference type="InterPro" id="IPR040794">
    <property type="entry name" value="CE2_N"/>
</dbReference>
<dbReference type="STRING" id="1409788.NC99_25950"/>
<comment type="caution">
    <text evidence="4">The sequence shown here is derived from an EMBL/GenBank/DDBJ whole genome shotgun (WGS) entry which is preliminary data.</text>
</comment>
<name>A0A0L8V801_9BACT</name>
<dbReference type="Proteomes" id="UP000036958">
    <property type="component" value="Unassembled WGS sequence"/>
</dbReference>
<evidence type="ECO:0000256" key="1">
    <source>
        <dbReference type="SAM" id="SignalP"/>
    </source>
</evidence>
<dbReference type="OrthoDB" id="9801375at2"/>
<feature type="signal peptide" evidence="1">
    <location>
        <begin position="1"/>
        <end position="26"/>
    </location>
</feature>
<evidence type="ECO:0000313" key="4">
    <source>
        <dbReference type="EMBL" id="KOH44610.1"/>
    </source>
</evidence>
<dbReference type="InterPro" id="IPR037461">
    <property type="entry name" value="CtCE2-like_dom"/>
</dbReference>
<sequence>MKRIVKKFFLAKMGLAAILVVCFVSAALGADKVRFFAADHPQFQYMGRVVVKSGEATYNWPGVTVSVEFSGRSLGIRLDGGERNYFNVWVDDYPIEVVHAVNDTVWWFPRRLSRGKHHLRLVKRTEADMGTATFYGLYLGAKEQLIQPAPLPDRKLLFIGNSITCGYGTEGKDRSECFKPFTENCEKSYATIIARAFDAQYHLISHSGLGMVRNYGDQEKRSEKRKPMPARLEYLLDNDSTKKYDLNDYQPDAIVINLGTNDFSTQPFPDETDFVEAGKALLYRLLVTYPGVKIFCITGPMTDEPAFTYTKRTVHEVRGETNSGGLVFVGVPLQLMNPETDLGADSHPSYRGQLKTAGMILPVMGTVLHWDFLMDEILPVIQSH</sequence>
<dbReference type="PANTHER" id="PTHR37834:SF2">
    <property type="entry name" value="ESTERASE, SGNH HYDROLASE-TYPE"/>
    <property type="match status" value="1"/>
</dbReference>
<feature type="chain" id="PRO_5005591498" description="Endoglucanase" evidence="1">
    <location>
        <begin position="27"/>
        <end position="384"/>
    </location>
</feature>
<gene>
    <name evidence="4" type="ORF">NC99_25950</name>
</gene>
<dbReference type="EMBL" id="LGIA01000159">
    <property type="protein sequence ID" value="KOH44610.1"/>
    <property type="molecule type" value="Genomic_DNA"/>
</dbReference>
<organism evidence="4 5">
    <name type="scientific">Sunxiuqinia dokdonensis</name>
    <dbReference type="NCBI Taxonomy" id="1409788"/>
    <lineage>
        <taxon>Bacteria</taxon>
        <taxon>Pseudomonadati</taxon>
        <taxon>Bacteroidota</taxon>
        <taxon>Bacteroidia</taxon>
        <taxon>Marinilabiliales</taxon>
        <taxon>Prolixibacteraceae</taxon>
        <taxon>Sunxiuqinia</taxon>
    </lineage>
</organism>